<dbReference type="VEuPathDB" id="AmoebaDB:NfTy_030930"/>
<feature type="compositionally biased region" description="Polar residues" evidence="7">
    <location>
        <begin position="307"/>
        <end position="342"/>
    </location>
</feature>
<feature type="compositionally biased region" description="Basic and acidic residues" evidence="7">
    <location>
        <begin position="108"/>
        <end position="118"/>
    </location>
</feature>
<comment type="similarity">
    <text evidence="6">Belongs to the NFYA/HAP2 subunit family.</text>
</comment>
<feature type="region of interest" description="Disordered" evidence="7">
    <location>
        <begin position="156"/>
        <end position="242"/>
    </location>
</feature>
<feature type="region of interest" description="Disordered" evidence="7">
    <location>
        <begin position="1"/>
        <end position="118"/>
    </location>
</feature>
<dbReference type="Proteomes" id="UP000444721">
    <property type="component" value="Unassembled WGS sequence"/>
</dbReference>
<feature type="compositionally biased region" description="Low complexity" evidence="7">
    <location>
        <begin position="156"/>
        <end position="191"/>
    </location>
</feature>
<feature type="compositionally biased region" description="Polar residues" evidence="7">
    <location>
        <begin position="573"/>
        <end position="585"/>
    </location>
</feature>
<feature type="region of interest" description="Disordered" evidence="7">
    <location>
        <begin position="538"/>
        <end position="609"/>
    </location>
</feature>
<feature type="region of interest" description="Disordered" evidence="7">
    <location>
        <begin position="290"/>
        <end position="376"/>
    </location>
</feature>
<keyword evidence="5 6" id="KW-0539">Nucleus</keyword>
<evidence type="ECO:0000256" key="3">
    <source>
        <dbReference type="ARBA" id="ARBA00023125"/>
    </source>
</evidence>
<evidence type="ECO:0000256" key="5">
    <source>
        <dbReference type="ARBA" id="ARBA00023242"/>
    </source>
</evidence>
<comment type="subcellular location">
    <subcellularLocation>
        <location evidence="1 6">Nucleus</location>
    </subcellularLocation>
</comment>
<feature type="compositionally biased region" description="Polar residues" evidence="7">
    <location>
        <begin position="362"/>
        <end position="376"/>
    </location>
</feature>
<feature type="compositionally biased region" description="Low complexity" evidence="7">
    <location>
        <begin position="205"/>
        <end position="228"/>
    </location>
</feature>
<dbReference type="PROSITE" id="PS51152">
    <property type="entry name" value="NFYA_HAP2_2"/>
    <property type="match status" value="1"/>
</dbReference>
<reference evidence="8 9" key="1">
    <citation type="journal article" date="2019" name="Sci. Rep.">
        <title>Nanopore sequencing improves the draft genome of the human pathogenic amoeba Naegleria fowleri.</title>
        <authorList>
            <person name="Liechti N."/>
            <person name="Schurch N."/>
            <person name="Bruggmann R."/>
            <person name="Wittwer M."/>
        </authorList>
    </citation>
    <scope>NUCLEOTIDE SEQUENCE [LARGE SCALE GENOMIC DNA]</scope>
    <source>
        <strain evidence="8 9">ATCC 30894</strain>
    </source>
</reference>
<evidence type="ECO:0000256" key="1">
    <source>
        <dbReference type="ARBA" id="ARBA00004123"/>
    </source>
</evidence>
<dbReference type="SMART" id="SM00521">
    <property type="entry name" value="CBF"/>
    <property type="match status" value="1"/>
</dbReference>
<comment type="caution">
    <text evidence="8">The sequence shown here is derived from an EMBL/GenBank/DDBJ whole genome shotgun (WGS) entry which is preliminary data.</text>
</comment>
<dbReference type="GO" id="GO:0005634">
    <property type="term" value="C:nucleus"/>
    <property type="evidence" value="ECO:0007669"/>
    <property type="project" value="UniProtKB-SubCell"/>
</dbReference>
<sequence>MDDTWNFEQHGQAAADDDDDNEFQDDGTTHPNNHDHDNHHHHEQTQHRHHEESVVSNSREYSQPIYNDDFGDSQSEDDEAHEMIQRLVRSQNEDQQSEDSDDYPTTFHSEHDQEVPVDHTHEETAHSLMDTTAHHSMTSNNNNNLLSTSLSLHPTVTTTTTTTTSSSSSSGGNDPSHASSQMLTSNNSNSSVLVIPPPTTDSMKSPTTNPTTSASTTSTILSPSLSNSHVPPKPSSIPSRSSAAMITRGTEFLMMEDQHNQVFQLGMANSGSTFLPPPLGVPVGHLAASNSSNLQMNSPPLPLGGKTSAQLQTSQVFSHTTQQNSEVSSLTPIQPSTSQTPVPASPKKVRIVQSKDEKRSTRSNNEASEDNSNLEVLSTAATSTTVFSPAYMHQNLMHSFYMGDPMMYPDMQHWMYPYGYAPPPQPSFWNYGFHSYPHGPMHHPNGEHHHLMGGEEQEMLSSHHEINQESDVAQQQHLVQQTQQFSADVSNAGEGTIYVNPKQYHRILKRRIARAKLEHQMKNAGQKEKASYKYNSRHEWAKKRARGPGGRFLSKKEKEKLEQAESEKGDASTAETLPNIENTFDSSLKTSRSTKKKRETAPLSSSVVPPPMLTTPNMLNLPLVGPPQHIAYPKNFPTMMEDFNMTTSSSSHHQ</sequence>
<evidence type="ECO:0000256" key="2">
    <source>
        <dbReference type="ARBA" id="ARBA00023015"/>
    </source>
</evidence>
<keyword evidence="3 6" id="KW-0238">DNA-binding</keyword>
<feature type="compositionally biased region" description="Polar residues" evidence="7">
    <location>
        <begin position="54"/>
        <end position="65"/>
    </location>
</feature>
<accession>A0A6A5CAH9</accession>
<keyword evidence="2 6" id="KW-0805">Transcription regulation</keyword>
<dbReference type="GO" id="GO:0003677">
    <property type="term" value="F:DNA binding"/>
    <property type="evidence" value="ECO:0007669"/>
    <property type="project" value="UniProtKB-KW"/>
</dbReference>
<organism evidence="8 9">
    <name type="scientific">Naegleria fowleri</name>
    <name type="common">Brain eating amoeba</name>
    <dbReference type="NCBI Taxonomy" id="5763"/>
    <lineage>
        <taxon>Eukaryota</taxon>
        <taxon>Discoba</taxon>
        <taxon>Heterolobosea</taxon>
        <taxon>Tetramitia</taxon>
        <taxon>Eutetramitia</taxon>
        <taxon>Vahlkampfiidae</taxon>
        <taxon>Naegleria</taxon>
    </lineage>
</organism>
<dbReference type="EMBL" id="VFQX01000002">
    <property type="protein sequence ID" value="KAF0984746.1"/>
    <property type="molecule type" value="Genomic_DNA"/>
</dbReference>
<comment type="subunit">
    <text evidence="6">Heterotrimer.</text>
</comment>
<dbReference type="VEuPathDB" id="AmoebaDB:NF0092720"/>
<dbReference type="Pfam" id="PF02045">
    <property type="entry name" value="CBFB_NFYA"/>
    <property type="match status" value="1"/>
</dbReference>
<dbReference type="InterPro" id="IPR001289">
    <property type="entry name" value="NFYA"/>
</dbReference>
<dbReference type="OMA" id="DHTHEET"/>
<name>A0A6A5CAH9_NAEFO</name>
<gene>
    <name evidence="8" type="ORF">FDP41_000645</name>
</gene>
<dbReference type="OrthoDB" id="1097733at2759"/>
<feature type="compositionally biased region" description="Basic and acidic residues" evidence="7">
    <location>
        <begin position="32"/>
        <end position="53"/>
    </location>
</feature>
<evidence type="ECO:0000256" key="6">
    <source>
        <dbReference type="RuleBase" id="RU367155"/>
    </source>
</evidence>
<dbReference type="GeneID" id="68107863"/>
<protein>
    <recommendedName>
        <fullName evidence="6">Nuclear transcription factor Y subunit</fullName>
    </recommendedName>
</protein>
<keyword evidence="9" id="KW-1185">Reference proteome</keyword>
<evidence type="ECO:0000313" key="9">
    <source>
        <dbReference type="Proteomes" id="UP000444721"/>
    </source>
</evidence>
<keyword evidence="4 6" id="KW-0804">Transcription</keyword>
<dbReference type="PANTHER" id="PTHR12632">
    <property type="entry name" value="TRANSCRIPTION FACTOR NF-Y ALPHA-RELATED"/>
    <property type="match status" value="1"/>
</dbReference>
<evidence type="ECO:0000313" key="8">
    <source>
        <dbReference type="EMBL" id="KAF0984746.1"/>
    </source>
</evidence>
<feature type="compositionally biased region" description="Acidic residues" evidence="7">
    <location>
        <begin position="15"/>
        <end position="25"/>
    </location>
</feature>
<feature type="compositionally biased region" description="Acidic residues" evidence="7">
    <location>
        <begin position="69"/>
        <end position="80"/>
    </location>
</feature>
<comment type="function">
    <text evidence="6">Component of the sequence-specific heterotrimeric transcription factor (NF-Y) which specifically recognizes a 5'-CCAAT-3' box motif found in the promoters of its target genes.</text>
</comment>
<dbReference type="GO" id="GO:0003700">
    <property type="term" value="F:DNA-binding transcription factor activity"/>
    <property type="evidence" value="ECO:0007669"/>
    <property type="project" value="UniProtKB-UniRule"/>
</dbReference>
<dbReference type="RefSeq" id="XP_044569459.1">
    <property type="nucleotide sequence ID" value="XM_044710086.1"/>
</dbReference>
<evidence type="ECO:0000256" key="4">
    <source>
        <dbReference type="ARBA" id="ARBA00023163"/>
    </source>
</evidence>
<evidence type="ECO:0000256" key="7">
    <source>
        <dbReference type="SAM" id="MobiDB-lite"/>
    </source>
</evidence>
<dbReference type="AlphaFoldDB" id="A0A6A5CAH9"/>
<dbReference type="PRINTS" id="PR00616">
    <property type="entry name" value="CCAATSUBUNTB"/>
</dbReference>
<dbReference type="VEuPathDB" id="AmoebaDB:FDP41_000645"/>
<feature type="compositionally biased region" description="Basic and acidic residues" evidence="7">
    <location>
        <begin position="554"/>
        <end position="570"/>
    </location>
</feature>
<dbReference type="Gene3D" id="6.10.250.2430">
    <property type="match status" value="1"/>
</dbReference>
<proteinExistence type="inferred from homology"/>